<keyword evidence="3" id="KW-1185">Reference proteome</keyword>
<evidence type="ECO:0000256" key="1">
    <source>
        <dbReference type="SAM" id="MobiDB-lite"/>
    </source>
</evidence>
<protein>
    <submittedName>
        <fullName evidence="2">Uncharacterized protein</fullName>
    </submittedName>
</protein>
<proteinExistence type="predicted"/>
<sequence>MTRTGNILEVSRFGSPRLLAERARQPAATLNSQGAVTGWRSHTTCLGAQPCRVRHGDESYGPPPQNTLAGRDSP</sequence>
<organism evidence="2 3">
    <name type="scientific">Maioricimonas rarisocia</name>
    <dbReference type="NCBI Taxonomy" id="2528026"/>
    <lineage>
        <taxon>Bacteria</taxon>
        <taxon>Pseudomonadati</taxon>
        <taxon>Planctomycetota</taxon>
        <taxon>Planctomycetia</taxon>
        <taxon>Planctomycetales</taxon>
        <taxon>Planctomycetaceae</taxon>
        <taxon>Maioricimonas</taxon>
    </lineage>
</organism>
<gene>
    <name evidence="2" type="ORF">Mal4_51570</name>
</gene>
<dbReference type="Proteomes" id="UP000320496">
    <property type="component" value="Chromosome"/>
</dbReference>
<evidence type="ECO:0000313" key="3">
    <source>
        <dbReference type="Proteomes" id="UP000320496"/>
    </source>
</evidence>
<accession>A0A517ZE89</accession>
<reference evidence="2 3" key="1">
    <citation type="submission" date="2019-02" db="EMBL/GenBank/DDBJ databases">
        <title>Deep-cultivation of Planctomycetes and their phenomic and genomic characterization uncovers novel biology.</title>
        <authorList>
            <person name="Wiegand S."/>
            <person name="Jogler M."/>
            <person name="Boedeker C."/>
            <person name="Pinto D."/>
            <person name="Vollmers J."/>
            <person name="Rivas-Marin E."/>
            <person name="Kohn T."/>
            <person name="Peeters S.H."/>
            <person name="Heuer A."/>
            <person name="Rast P."/>
            <person name="Oberbeckmann S."/>
            <person name="Bunk B."/>
            <person name="Jeske O."/>
            <person name="Meyerdierks A."/>
            <person name="Storesund J.E."/>
            <person name="Kallscheuer N."/>
            <person name="Luecker S."/>
            <person name="Lage O.M."/>
            <person name="Pohl T."/>
            <person name="Merkel B.J."/>
            <person name="Hornburger P."/>
            <person name="Mueller R.-W."/>
            <person name="Bruemmer F."/>
            <person name="Labrenz M."/>
            <person name="Spormann A.M."/>
            <person name="Op den Camp H."/>
            <person name="Overmann J."/>
            <person name="Amann R."/>
            <person name="Jetten M.S.M."/>
            <person name="Mascher T."/>
            <person name="Medema M.H."/>
            <person name="Devos D.P."/>
            <person name="Kaster A.-K."/>
            <person name="Ovreas L."/>
            <person name="Rohde M."/>
            <person name="Galperin M.Y."/>
            <person name="Jogler C."/>
        </authorList>
    </citation>
    <scope>NUCLEOTIDE SEQUENCE [LARGE SCALE GENOMIC DNA]</scope>
    <source>
        <strain evidence="2 3">Mal4</strain>
    </source>
</reference>
<dbReference type="EMBL" id="CP036275">
    <property type="protein sequence ID" value="QDU40797.1"/>
    <property type="molecule type" value="Genomic_DNA"/>
</dbReference>
<dbReference type="AlphaFoldDB" id="A0A517ZE89"/>
<dbReference type="KEGG" id="mri:Mal4_51570"/>
<evidence type="ECO:0000313" key="2">
    <source>
        <dbReference type="EMBL" id="QDU40797.1"/>
    </source>
</evidence>
<name>A0A517ZE89_9PLAN</name>
<feature type="region of interest" description="Disordered" evidence="1">
    <location>
        <begin position="54"/>
        <end position="74"/>
    </location>
</feature>